<dbReference type="Proteomes" id="UP000590740">
    <property type="component" value="Unassembled WGS sequence"/>
</dbReference>
<dbReference type="PANTHER" id="PTHR33360:SF2">
    <property type="entry name" value="TRANSPOSASE FOR INSERTION SEQUENCE ELEMENT IS200"/>
    <property type="match status" value="1"/>
</dbReference>
<dbReference type="InterPro" id="IPR002686">
    <property type="entry name" value="Transposase_17"/>
</dbReference>
<evidence type="ECO:0000313" key="2">
    <source>
        <dbReference type="EMBL" id="MBB5034509.1"/>
    </source>
</evidence>
<evidence type="ECO:0000259" key="1">
    <source>
        <dbReference type="SMART" id="SM01321"/>
    </source>
</evidence>
<evidence type="ECO:0000313" key="3">
    <source>
        <dbReference type="Proteomes" id="UP000590740"/>
    </source>
</evidence>
<organism evidence="2 3">
    <name type="scientific">Prosthecobacter vanneervenii</name>
    <dbReference type="NCBI Taxonomy" id="48466"/>
    <lineage>
        <taxon>Bacteria</taxon>
        <taxon>Pseudomonadati</taxon>
        <taxon>Verrucomicrobiota</taxon>
        <taxon>Verrucomicrobiia</taxon>
        <taxon>Verrucomicrobiales</taxon>
        <taxon>Verrucomicrobiaceae</taxon>
        <taxon>Prosthecobacter</taxon>
    </lineage>
</organism>
<dbReference type="SMART" id="SM01321">
    <property type="entry name" value="Y1_Tnp"/>
    <property type="match status" value="1"/>
</dbReference>
<protein>
    <submittedName>
        <fullName evidence="2">REP element-mobilizing transposase RayT</fullName>
    </submittedName>
</protein>
<dbReference type="RefSeq" id="WP_184342389.1">
    <property type="nucleotide sequence ID" value="NZ_JACHIG010000010.1"/>
</dbReference>
<proteinExistence type="predicted"/>
<gene>
    <name evidence="2" type="ORF">HNQ65_004114</name>
</gene>
<sequence>MSQSIARVLIHTVFSTKDREPAFHDAAFRSEVHSYLGGCAKALDCLPIQIGGVADHIHLLTTLSRTIAMAEFVKEIKRVFCNWIQERGGMFRQFHWQAGYGCFSVSESRSAAVVRYIEKQEEHHRKITFQDEYRELLRRHNQRWDEAYVWG</sequence>
<dbReference type="SUPFAM" id="SSF143422">
    <property type="entry name" value="Transposase IS200-like"/>
    <property type="match status" value="1"/>
</dbReference>
<comment type="caution">
    <text evidence="2">The sequence shown here is derived from an EMBL/GenBank/DDBJ whole genome shotgun (WGS) entry which is preliminary data.</text>
</comment>
<name>A0A7W7YEA3_9BACT</name>
<dbReference type="GO" id="GO:0004803">
    <property type="term" value="F:transposase activity"/>
    <property type="evidence" value="ECO:0007669"/>
    <property type="project" value="InterPro"/>
</dbReference>
<feature type="domain" description="Transposase IS200-like" evidence="1">
    <location>
        <begin position="5"/>
        <end position="120"/>
    </location>
</feature>
<dbReference type="EMBL" id="JACHIG010000010">
    <property type="protein sequence ID" value="MBB5034509.1"/>
    <property type="molecule type" value="Genomic_DNA"/>
</dbReference>
<dbReference type="GO" id="GO:0006313">
    <property type="term" value="P:DNA transposition"/>
    <property type="evidence" value="ECO:0007669"/>
    <property type="project" value="InterPro"/>
</dbReference>
<accession>A0A7W7YEA3</accession>
<dbReference type="PANTHER" id="PTHR33360">
    <property type="entry name" value="TRANSPOSASE FOR INSERTION SEQUENCE ELEMENT IS200"/>
    <property type="match status" value="1"/>
</dbReference>
<keyword evidence="3" id="KW-1185">Reference proteome</keyword>
<dbReference type="Pfam" id="PF01797">
    <property type="entry name" value="Y1_Tnp"/>
    <property type="match status" value="1"/>
</dbReference>
<dbReference type="InterPro" id="IPR036515">
    <property type="entry name" value="Transposase_17_sf"/>
</dbReference>
<reference evidence="2 3" key="1">
    <citation type="submission" date="2020-08" db="EMBL/GenBank/DDBJ databases">
        <title>Genomic Encyclopedia of Type Strains, Phase IV (KMG-IV): sequencing the most valuable type-strain genomes for metagenomic binning, comparative biology and taxonomic classification.</title>
        <authorList>
            <person name="Goeker M."/>
        </authorList>
    </citation>
    <scope>NUCLEOTIDE SEQUENCE [LARGE SCALE GENOMIC DNA]</scope>
    <source>
        <strain evidence="2 3">DSM 12252</strain>
    </source>
</reference>
<dbReference type="Gene3D" id="3.30.70.1290">
    <property type="entry name" value="Transposase IS200-like"/>
    <property type="match status" value="1"/>
</dbReference>
<dbReference type="AlphaFoldDB" id="A0A7W7YEA3"/>
<dbReference type="GO" id="GO:0003677">
    <property type="term" value="F:DNA binding"/>
    <property type="evidence" value="ECO:0007669"/>
    <property type="project" value="InterPro"/>
</dbReference>